<dbReference type="Pfam" id="PF00005">
    <property type="entry name" value="ABC_tran"/>
    <property type="match status" value="1"/>
</dbReference>
<accession>A0A1G4IT31</accession>
<dbReference type="PANTHER" id="PTHR42855">
    <property type="entry name" value="ABC TRANSPORTER ATP-BINDING SUBUNIT"/>
    <property type="match status" value="1"/>
</dbReference>
<name>A0A1G4IT31_9SACH</name>
<dbReference type="Gene3D" id="3.40.50.300">
    <property type="entry name" value="P-loop containing nucleotide triphosphate hydrolases"/>
    <property type="match status" value="2"/>
</dbReference>
<evidence type="ECO:0000256" key="2">
    <source>
        <dbReference type="ARBA" id="ARBA00022840"/>
    </source>
</evidence>
<protein>
    <submittedName>
        <fullName evidence="4">LANO_0A07624g1_1</fullName>
    </submittedName>
</protein>
<dbReference type="CDD" id="cd03221">
    <property type="entry name" value="ABCF_EF-3"/>
    <property type="match status" value="1"/>
</dbReference>
<dbReference type="InterPro" id="IPR051309">
    <property type="entry name" value="ABCF_ATPase"/>
</dbReference>
<dbReference type="Proteomes" id="UP000189911">
    <property type="component" value="Chromosome A"/>
</dbReference>
<dbReference type="InterPro" id="IPR027417">
    <property type="entry name" value="P-loop_NTPase"/>
</dbReference>
<keyword evidence="2" id="KW-0067">ATP-binding</keyword>
<dbReference type="GO" id="GO:0016887">
    <property type="term" value="F:ATP hydrolysis activity"/>
    <property type="evidence" value="ECO:0007669"/>
    <property type="project" value="InterPro"/>
</dbReference>
<dbReference type="AlphaFoldDB" id="A0A1G4IT31"/>
<dbReference type="PANTHER" id="PTHR42855:SF2">
    <property type="entry name" value="DRUG RESISTANCE ABC TRANSPORTER,ATP-BINDING PROTEIN"/>
    <property type="match status" value="1"/>
</dbReference>
<evidence type="ECO:0000313" key="5">
    <source>
        <dbReference type="Proteomes" id="UP000189911"/>
    </source>
</evidence>
<dbReference type="SUPFAM" id="SSF52540">
    <property type="entry name" value="P-loop containing nucleoside triphosphate hydrolases"/>
    <property type="match status" value="2"/>
</dbReference>
<sequence length="397" mass="44952">MTYLNVRSSSSAAMRRRKPLLCALSILKPDFILLDEPTNHLDNIGIEWLESFLKRYTGAAVTVTHDRSLINAVSDIISELSPHTKKFAHFKGGYKHYLEEESKRRLRLIEERRFQDKELKKLKSKTAQAQSRVKARIVRSGSDRDKLSYNNKEQRAQKGITGLVNQMSDKVEQLNDNLVEVIPERLQVSFDFDGLSAFSSLLGITVVEVSKSYQKQIFANVSFTVAKGERLIIQGPNGSGKNTLNRILMGLTEPDHGSVSISGNAVVGYLDQEQENLPLEKSPLQLIEEDTKINASRQTAIRNFCDFGIYKWHDLKTPQKNLSVGCRRKSQLCQIIMRKSSILVLDEPTNHIDFPNLEVIEDALLTFPGIIIATTHDRYFTEKLATRVIDLSNYGSK</sequence>
<dbReference type="InterPro" id="IPR003593">
    <property type="entry name" value="AAA+_ATPase"/>
</dbReference>
<evidence type="ECO:0000313" key="4">
    <source>
        <dbReference type="EMBL" id="SCU79832.1"/>
    </source>
</evidence>
<organism evidence="4 5">
    <name type="scientific">Lachancea nothofagi CBS 11611</name>
    <dbReference type="NCBI Taxonomy" id="1266666"/>
    <lineage>
        <taxon>Eukaryota</taxon>
        <taxon>Fungi</taxon>
        <taxon>Dikarya</taxon>
        <taxon>Ascomycota</taxon>
        <taxon>Saccharomycotina</taxon>
        <taxon>Saccharomycetes</taxon>
        <taxon>Saccharomycetales</taxon>
        <taxon>Saccharomycetaceae</taxon>
        <taxon>Lachancea</taxon>
    </lineage>
</organism>
<dbReference type="SMART" id="SM00382">
    <property type="entry name" value="AAA"/>
    <property type="match status" value="1"/>
</dbReference>
<dbReference type="OrthoDB" id="6500128at2759"/>
<dbReference type="InterPro" id="IPR003439">
    <property type="entry name" value="ABC_transporter-like_ATP-bd"/>
</dbReference>
<evidence type="ECO:0000256" key="1">
    <source>
        <dbReference type="ARBA" id="ARBA00022741"/>
    </source>
</evidence>
<dbReference type="GO" id="GO:0005524">
    <property type="term" value="F:ATP binding"/>
    <property type="evidence" value="ECO:0007669"/>
    <property type="project" value="UniProtKB-KW"/>
</dbReference>
<keyword evidence="1" id="KW-0547">Nucleotide-binding</keyword>
<reference evidence="5" key="1">
    <citation type="submission" date="2016-03" db="EMBL/GenBank/DDBJ databases">
        <authorList>
            <person name="Devillers Hugo."/>
        </authorList>
    </citation>
    <scope>NUCLEOTIDE SEQUENCE [LARGE SCALE GENOMIC DNA]</scope>
</reference>
<keyword evidence="5" id="KW-1185">Reference proteome</keyword>
<feature type="domain" description="ABC transporter" evidence="3">
    <location>
        <begin position="201"/>
        <end position="397"/>
    </location>
</feature>
<evidence type="ECO:0000259" key="3">
    <source>
        <dbReference type="PROSITE" id="PS50893"/>
    </source>
</evidence>
<gene>
    <name evidence="4" type="ORF">LANO_0A07624G</name>
</gene>
<proteinExistence type="predicted"/>
<dbReference type="PROSITE" id="PS50893">
    <property type="entry name" value="ABC_TRANSPORTER_2"/>
    <property type="match status" value="1"/>
</dbReference>
<dbReference type="EMBL" id="LT598449">
    <property type="protein sequence ID" value="SCU79832.1"/>
    <property type="molecule type" value="Genomic_DNA"/>
</dbReference>